<evidence type="ECO:0000313" key="2">
    <source>
        <dbReference type="Proteomes" id="UP000789901"/>
    </source>
</evidence>
<keyword evidence="2" id="KW-1185">Reference proteome</keyword>
<evidence type="ECO:0000313" key="1">
    <source>
        <dbReference type="EMBL" id="CAG8819326.1"/>
    </source>
</evidence>
<reference evidence="1 2" key="1">
    <citation type="submission" date="2021-06" db="EMBL/GenBank/DDBJ databases">
        <authorList>
            <person name="Kallberg Y."/>
            <person name="Tangrot J."/>
            <person name="Rosling A."/>
        </authorList>
    </citation>
    <scope>NUCLEOTIDE SEQUENCE [LARGE SCALE GENOMIC DNA]</scope>
    <source>
        <strain evidence="1 2">120-4 pot B 10/14</strain>
    </source>
</reference>
<proteinExistence type="predicted"/>
<sequence>LLQSNSSSNLDLLPTFKTHASKIVHFSKIPDPILQIEPDTVNSLDQVSDMKCSASQTSQTDEYLSREEFEYLKALDLIEKDTILDT</sequence>
<organism evidence="1 2">
    <name type="scientific">Gigaspora margarita</name>
    <dbReference type="NCBI Taxonomy" id="4874"/>
    <lineage>
        <taxon>Eukaryota</taxon>
        <taxon>Fungi</taxon>
        <taxon>Fungi incertae sedis</taxon>
        <taxon>Mucoromycota</taxon>
        <taxon>Glomeromycotina</taxon>
        <taxon>Glomeromycetes</taxon>
        <taxon>Diversisporales</taxon>
        <taxon>Gigasporaceae</taxon>
        <taxon>Gigaspora</taxon>
    </lineage>
</organism>
<feature type="non-terminal residue" evidence="1">
    <location>
        <position position="86"/>
    </location>
</feature>
<dbReference type="EMBL" id="CAJVQB010033143">
    <property type="protein sequence ID" value="CAG8819326.1"/>
    <property type="molecule type" value="Genomic_DNA"/>
</dbReference>
<dbReference type="Proteomes" id="UP000789901">
    <property type="component" value="Unassembled WGS sequence"/>
</dbReference>
<feature type="non-terminal residue" evidence="1">
    <location>
        <position position="1"/>
    </location>
</feature>
<name>A0ABN7W6N4_GIGMA</name>
<comment type="caution">
    <text evidence="1">The sequence shown here is derived from an EMBL/GenBank/DDBJ whole genome shotgun (WGS) entry which is preliminary data.</text>
</comment>
<gene>
    <name evidence="1" type="ORF">GMARGA_LOCUS27277</name>
</gene>
<protein>
    <submittedName>
        <fullName evidence="1">20672_t:CDS:1</fullName>
    </submittedName>
</protein>
<accession>A0ABN7W6N4</accession>